<dbReference type="EMBL" id="OY731401">
    <property type="protein sequence ID" value="CAJ1946883.1"/>
    <property type="molecule type" value="Genomic_DNA"/>
</dbReference>
<organism evidence="2 3">
    <name type="scientific">Sphenostylis stenocarpa</name>
    <dbReference type="NCBI Taxonomy" id="92480"/>
    <lineage>
        <taxon>Eukaryota</taxon>
        <taxon>Viridiplantae</taxon>
        <taxon>Streptophyta</taxon>
        <taxon>Embryophyta</taxon>
        <taxon>Tracheophyta</taxon>
        <taxon>Spermatophyta</taxon>
        <taxon>Magnoliopsida</taxon>
        <taxon>eudicotyledons</taxon>
        <taxon>Gunneridae</taxon>
        <taxon>Pentapetalae</taxon>
        <taxon>rosids</taxon>
        <taxon>fabids</taxon>
        <taxon>Fabales</taxon>
        <taxon>Fabaceae</taxon>
        <taxon>Papilionoideae</taxon>
        <taxon>50 kb inversion clade</taxon>
        <taxon>NPAAA clade</taxon>
        <taxon>indigoferoid/millettioid clade</taxon>
        <taxon>Phaseoleae</taxon>
        <taxon>Sphenostylis</taxon>
    </lineage>
</organism>
<dbReference type="AlphaFoldDB" id="A0AA86SAS8"/>
<keyword evidence="1" id="KW-1133">Transmembrane helix</keyword>
<sequence length="182" mass="21155">MNSLKYRKVPRQMVFIVFFINIGLWINNGLRRFCKLWYATKGKSGKEQSPGAAFSLSLLFLSGLIFCRFEKDVTWSKVTEIQIMNVFHFSSSIAWETDSHPCQFLFLFSEYFADAKPDESAELDHHVSYMSFFTILKSMCVGSPRPLPPLSKFYLLFSATLHFKTIYFEYFPSKVLIILSCD</sequence>
<reference evidence="2" key="1">
    <citation type="submission" date="2023-10" db="EMBL/GenBank/DDBJ databases">
        <authorList>
            <person name="Domelevo Entfellner J.-B."/>
        </authorList>
    </citation>
    <scope>NUCLEOTIDE SEQUENCE</scope>
</reference>
<proteinExistence type="predicted"/>
<feature type="transmembrane region" description="Helical" evidence="1">
    <location>
        <begin position="50"/>
        <end position="67"/>
    </location>
</feature>
<dbReference type="Gramene" id="rna-AYBTSS11_LOCUS12366">
    <property type="protein sequence ID" value="CAJ1946883.1"/>
    <property type="gene ID" value="gene-AYBTSS11_LOCUS12366"/>
</dbReference>
<evidence type="ECO:0000313" key="2">
    <source>
        <dbReference type="EMBL" id="CAJ1946883.1"/>
    </source>
</evidence>
<protein>
    <submittedName>
        <fullName evidence="2">Uncharacterized protein</fullName>
    </submittedName>
</protein>
<dbReference type="Proteomes" id="UP001189624">
    <property type="component" value="Chromosome 4"/>
</dbReference>
<accession>A0AA86SAS8</accession>
<feature type="transmembrane region" description="Helical" evidence="1">
    <location>
        <begin position="12"/>
        <end position="30"/>
    </location>
</feature>
<evidence type="ECO:0000313" key="3">
    <source>
        <dbReference type="Proteomes" id="UP001189624"/>
    </source>
</evidence>
<keyword evidence="3" id="KW-1185">Reference proteome</keyword>
<keyword evidence="1" id="KW-0472">Membrane</keyword>
<evidence type="ECO:0000256" key="1">
    <source>
        <dbReference type="SAM" id="Phobius"/>
    </source>
</evidence>
<gene>
    <name evidence="2" type="ORF">AYBTSS11_LOCUS12366</name>
</gene>
<name>A0AA86SAS8_9FABA</name>
<keyword evidence="1" id="KW-0812">Transmembrane</keyword>